<sequence length="141" mass="14869">MYIDPNAAPPEEQTTRPSDASLGGVVGAGMRDLIKAVTIGNLRVDPVTGAATIDAIRSVRDQVDILRRLAQADGNGLGGGYARQVEAFNKEWALEGTEVLDRFSEQLDRLGEAVAQSMSTYLAADESGAAHVASVRPDSAE</sequence>
<gene>
    <name evidence="2" type="ORF">JT362_05735</name>
</gene>
<dbReference type="Proteomes" id="UP001156441">
    <property type="component" value="Unassembled WGS sequence"/>
</dbReference>
<comment type="caution">
    <text evidence="2">The sequence shown here is derived from an EMBL/GenBank/DDBJ whole genome shotgun (WGS) entry which is preliminary data.</text>
</comment>
<organism evidence="2 3">
    <name type="scientific">Actinophytocola gossypii</name>
    <dbReference type="NCBI Taxonomy" id="2812003"/>
    <lineage>
        <taxon>Bacteria</taxon>
        <taxon>Bacillati</taxon>
        <taxon>Actinomycetota</taxon>
        <taxon>Actinomycetes</taxon>
        <taxon>Pseudonocardiales</taxon>
        <taxon>Pseudonocardiaceae</taxon>
    </lineage>
</organism>
<protein>
    <recommendedName>
        <fullName evidence="4">WXG100 family type VII secretion target</fullName>
    </recommendedName>
</protein>
<reference evidence="2 3" key="1">
    <citation type="submission" date="2021-02" db="EMBL/GenBank/DDBJ databases">
        <title>Actinophytocola xerophila sp. nov., isolated from soil of cotton cropping field.</title>
        <authorList>
            <person name="Huang R."/>
            <person name="Chen X."/>
            <person name="Ge X."/>
            <person name="Liu W."/>
        </authorList>
    </citation>
    <scope>NUCLEOTIDE SEQUENCE [LARGE SCALE GENOMIC DNA]</scope>
    <source>
        <strain evidence="2 3">S1-96</strain>
    </source>
</reference>
<evidence type="ECO:0000313" key="2">
    <source>
        <dbReference type="EMBL" id="MCT2582621.1"/>
    </source>
</evidence>
<name>A0ABT2J437_9PSEU</name>
<dbReference type="EMBL" id="JAFFZE010000006">
    <property type="protein sequence ID" value="MCT2582621.1"/>
    <property type="molecule type" value="Genomic_DNA"/>
</dbReference>
<evidence type="ECO:0000256" key="1">
    <source>
        <dbReference type="SAM" id="MobiDB-lite"/>
    </source>
</evidence>
<keyword evidence="3" id="KW-1185">Reference proteome</keyword>
<feature type="region of interest" description="Disordered" evidence="1">
    <location>
        <begin position="1"/>
        <end position="22"/>
    </location>
</feature>
<proteinExistence type="predicted"/>
<evidence type="ECO:0000313" key="3">
    <source>
        <dbReference type="Proteomes" id="UP001156441"/>
    </source>
</evidence>
<accession>A0ABT2J437</accession>
<evidence type="ECO:0008006" key="4">
    <source>
        <dbReference type="Google" id="ProtNLM"/>
    </source>
</evidence>
<dbReference type="RefSeq" id="WP_260189959.1">
    <property type="nucleotide sequence ID" value="NZ_JAFFZE010000006.1"/>
</dbReference>